<feature type="compositionally biased region" description="Pro residues" evidence="1">
    <location>
        <begin position="112"/>
        <end position="128"/>
    </location>
</feature>
<feature type="region of interest" description="Disordered" evidence="1">
    <location>
        <begin position="46"/>
        <end position="137"/>
    </location>
</feature>
<protein>
    <submittedName>
        <fullName evidence="2">Uncharacterized protein</fullName>
    </submittedName>
</protein>
<evidence type="ECO:0000313" key="2">
    <source>
        <dbReference type="EMBL" id="KLO05816.1"/>
    </source>
</evidence>
<gene>
    <name evidence="2" type="ORF">SCHPADRAFT_711474</name>
</gene>
<proteinExistence type="predicted"/>
<dbReference type="EMBL" id="KQ086264">
    <property type="protein sequence ID" value="KLO05816.1"/>
    <property type="molecule type" value="Genomic_DNA"/>
</dbReference>
<feature type="region of interest" description="Disordered" evidence="1">
    <location>
        <begin position="167"/>
        <end position="227"/>
    </location>
</feature>
<evidence type="ECO:0000256" key="1">
    <source>
        <dbReference type="SAM" id="MobiDB-lite"/>
    </source>
</evidence>
<dbReference type="InParanoid" id="A0A0H2RLT1"/>
<dbReference type="AlphaFoldDB" id="A0A0H2RLT1"/>
<keyword evidence="3" id="KW-1185">Reference proteome</keyword>
<accession>A0A0H2RLT1</accession>
<feature type="compositionally biased region" description="Polar residues" evidence="1">
    <location>
        <begin position="173"/>
        <end position="182"/>
    </location>
</feature>
<sequence>MYDIDETGGVGPIRRKRVVRKGRQEEQLKAQAQICQEVADAIVKRRVRPHERATPSDSEEPKTPDLENGSRVISVSPPNRMESDAVDVSANHTPANAPSNPSTPPQQVAPVLQPPQPPISPSPAPTNPPSTFSRHSPFASFASRPVAYGFSRNVPTAPVEPLFRTPQVESAAKSMTTSSSGWVSGRMPANGFRPVIGDDRWSIRPSLPRTDNPRRPLVNLDDEDDED</sequence>
<feature type="region of interest" description="Disordered" evidence="1">
    <location>
        <begin position="1"/>
        <end position="30"/>
    </location>
</feature>
<name>A0A0H2RLT1_9AGAM</name>
<evidence type="ECO:0000313" key="3">
    <source>
        <dbReference type="Proteomes" id="UP000053477"/>
    </source>
</evidence>
<dbReference type="Proteomes" id="UP000053477">
    <property type="component" value="Unassembled WGS sequence"/>
</dbReference>
<organism evidence="2 3">
    <name type="scientific">Schizopora paradoxa</name>
    <dbReference type="NCBI Taxonomy" id="27342"/>
    <lineage>
        <taxon>Eukaryota</taxon>
        <taxon>Fungi</taxon>
        <taxon>Dikarya</taxon>
        <taxon>Basidiomycota</taxon>
        <taxon>Agaricomycotina</taxon>
        <taxon>Agaricomycetes</taxon>
        <taxon>Hymenochaetales</taxon>
        <taxon>Schizoporaceae</taxon>
        <taxon>Schizopora</taxon>
    </lineage>
</organism>
<feature type="compositionally biased region" description="Basic and acidic residues" evidence="1">
    <location>
        <begin position="50"/>
        <end position="65"/>
    </location>
</feature>
<reference evidence="2 3" key="1">
    <citation type="submission" date="2015-04" db="EMBL/GenBank/DDBJ databases">
        <title>Complete genome sequence of Schizopora paradoxa KUC8140, a cosmopolitan wood degrader in East Asia.</title>
        <authorList>
            <consortium name="DOE Joint Genome Institute"/>
            <person name="Min B."/>
            <person name="Park H."/>
            <person name="Jang Y."/>
            <person name="Kim J.-J."/>
            <person name="Kim K.H."/>
            <person name="Pangilinan J."/>
            <person name="Lipzen A."/>
            <person name="Riley R."/>
            <person name="Grigoriev I.V."/>
            <person name="Spatafora J.W."/>
            <person name="Choi I.-G."/>
        </authorList>
    </citation>
    <scope>NUCLEOTIDE SEQUENCE [LARGE SCALE GENOMIC DNA]</scope>
    <source>
        <strain evidence="2 3">KUC8140</strain>
    </source>
</reference>
<feature type="compositionally biased region" description="Low complexity" evidence="1">
    <location>
        <begin position="93"/>
        <end position="111"/>
    </location>
</feature>